<gene>
    <name evidence="3" type="ORF">EZV62_015187</name>
</gene>
<feature type="region of interest" description="Disordered" evidence="1">
    <location>
        <begin position="175"/>
        <end position="232"/>
    </location>
</feature>
<dbReference type="PANTHER" id="PTHR31286:SF167">
    <property type="entry name" value="OS09G0268800 PROTEIN"/>
    <property type="match status" value="1"/>
</dbReference>
<evidence type="ECO:0000313" key="4">
    <source>
        <dbReference type="Proteomes" id="UP000323000"/>
    </source>
</evidence>
<protein>
    <recommendedName>
        <fullName evidence="2">DUF4283 domain-containing protein</fullName>
    </recommendedName>
</protein>
<dbReference type="InterPro" id="IPR025558">
    <property type="entry name" value="DUF4283"/>
</dbReference>
<dbReference type="Proteomes" id="UP000323000">
    <property type="component" value="Chromosome 6"/>
</dbReference>
<evidence type="ECO:0000313" key="3">
    <source>
        <dbReference type="EMBL" id="TXG60614.1"/>
    </source>
</evidence>
<accession>A0A5C7HUZ9</accession>
<proteinExistence type="predicted"/>
<organism evidence="3 4">
    <name type="scientific">Acer yangbiense</name>
    <dbReference type="NCBI Taxonomy" id="1000413"/>
    <lineage>
        <taxon>Eukaryota</taxon>
        <taxon>Viridiplantae</taxon>
        <taxon>Streptophyta</taxon>
        <taxon>Embryophyta</taxon>
        <taxon>Tracheophyta</taxon>
        <taxon>Spermatophyta</taxon>
        <taxon>Magnoliopsida</taxon>
        <taxon>eudicotyledons</taxon>
        <taxon>Gunneridae</taxon>
        <taxon>Pentapetalae</taxon>
        <taxon>rosids</taxon>
        <taxon>malvids</taxon>
        <taxon>Sapindales</taxon>
        <taxon>Sapindaceae</taxon>
        <taxon>Hippocastanoideae</taxon>
        <taxon>Acereae</taxon>
        <taxon>Acer</taxon>
    </lineage>
</organism>
<evidence type="ECO:0000259" key="2">
    <source>
        <dbReference type="Pfam" id="PF14111"/>
    </source>
</evidence>
<dbReference type="InterPro" id="IPR040256">
    <property type="entry name" value="At4g02000-like"/>
</dbReference>
<keyword evidence="4" id="KW-1185">Reference proteome</keyword>
<comment type="caution">
    <text evidence="3">The sequence shown here is derived from an EMBL/GenBank/DDBJ whole genome shotgun (WGS) entry which is preliminary data.</text>
</comment>
<feature type="domain" description="DUF4283" evidence="2">
    <location>
        <begin position="25"/>
        <end position="68"/>
    </location>
</feature>
<sequence length="465" mass="50959">MDSQDIASLCASLSITERDGPVREGFEIESVTGNIFTFHFKSEEDRQRVISGGPWSFDNALMVLAKLEGNGTIESIQFIQVDFWVQIHQVPILCMTRKIGFFLGSIIGEVLEVDGGNAGNSCGYERLPNHYFKCGMVDHNTNECSSSEQCPVVNGVESLQFGIWDIVVASTGRKQAAPTTSGGGWRNQQDQKSYAKEVVNSQNNDTLGSQPTSLRPKNVGTSGSGKNDDLSQTAEPMIEEIIEGSIEVTGKKDSLMEIVEIMNLPFNDQDIGHVKDIGLDKAPIPDLKLYGGPIQFPYKEVQQEGLGHHCADPSSLDEKMKNDGPIGENSLHEPRLGENIGLLRKDLEVVCLKPVLTHINTIKHPRWVRKIRDRKLGEVCEKQLFGIGKKRGVASTNDGNGRRKFNKSTLKGKEIKQSSEVGNAKAIHKSISVVDGQDSLDDAESNTIENVTCSGVSSKKVVKHV</sequence>
<dbReference type="OrthoDB" id="10430897at2759"/>
<feature type="compositionally biased region" description="Polar residues" evidence="1">
    <location>
        <begin position="199"/>
        <end position="232"/>
    </location>
</feature>
<dbReference type="EMBL" id="VAHF01000006">
    <property type="protein sequence ID" value="TXG60614.1"/>
    <property type="molecule type" value="Genomic_DNA"/>
</dbReference>
<dbReference type="Pfam" id="PF14111">
    <property type="entry name" value="DUF4283"/>
    <property type="match status" value="1"/>
</dbReference>
<reference evidence="4" key="1">
    <citation type="journal article" date="2019" name="Gigascience">
        <title>De novo genome assembly of the endangered Acer yangbiense, a plant species with extremely small populations endemic to Yunnan Province, China.</title>
        <authorList>
            <person name="Yang J."/>
            <person name="Wariss H.M."/>
            <person name="Tao L."/>
            <person name="Zhang R."/>
            <person name="Yun Q."/>
            <person name="Hollingsworth P."/>
            <person name="Dao Z."/>
            <person name="Luo G."/>
            <person name="Guo H."/>
            <person name="Ma Y."/>
            <person name="Sun W."/>
        </authorList>
    </citation>
    <scope>NUCLEOTIDE SEQUENCE [LARGE SCALE GENOMIC DNA]</scope>
    <source>
        <strain evidence="4">cv. Malutang</strain>
    </source>
</reference>
<dbReference type="PANTHER" id="PTHR31286">
    <property type="entry name" value="GLYCINE-RICH CELL WALL STRUCTURAL PROTEIN 1.8-LIKE"/>
    <property type="match status" value="1"/>
</dbReference>
<evidence type="ECO:0000256" key="1">
    <source>
        <dbReference type="SAM" id="MobiDB-lite"/>
    </source>
</evidence>
<name>A0A5C7HUZ9_9ROSI</name>
<dbReference type="AlphaFoldDB" id="A0A5C7HUZ9"/>